<dbReference type="Proteomes" id="UP000019375">
    <property type="component" value="Unassembled WGS sequence"/>
</dbReference>
<evidence type="ECO:0000313" key="3">
    <source>
        <dbReference type="Proteomes" id="UP000019375"/>
    </source>
</evidence>
<dbReference type="EMBL" id="HG316469">
    <property type="protein sequence ID" value="CDF91947.1"/>
    <property type="molecule type" value="Genomic_DNA"/>
</dbReference>
<dbReference type="CDD" id="cd19929">
    <property type="entry name" value="psREC_Atg32"/>
    <property type="match status" value="1"/>
</dbReference>
<feature type="region of interest" description="Disordered" evidence="1">
    <location>
        <begin position="33"/>
        <end position="70"/>
    </location>
</feature>
<name>A0A8J2TCV4_ZYGB2</name>
<dbReference type="AlphaFoldDB" id="A0A8J2TCV4"/>
<feature type="compositionally biased region" description="Low complexity" evidence="1">
    <location>
        <begin position="45"/>
        <end position="59"/>
    </location>
</feature>
<reference evidence="3" key="1">
    <citation type="journal article" date="2013" name="Genome Announc.">
        <title>Genome sequence of the food spoilage yeast Zygosaccharomyces bailii CLIB 213(T).</title>
        <authorList>
            <person name="Galeote V."/>
            <person name="Bigey F."/>
            <person name="Devillers H."/>
            <person name="Neuveglise C."/>
            <person name="Dequin S."/>
        </authorList>
    </citation>
    <scope>NUCLEOTIDE SEQUENCE [LARGE SCALE GENOMIC DNA]</scope>
    <source>
        <strain evidence="3">CLIB 213 / ATCC 58445 / CBS 680 / CCRC 21525 / NBRC 1098 / NCYC 1416 / NRRL Y-2227</strain>
    </source>
</reference>
<evidence type="ECO:0000313" key="2">
    <source>
        <dbReference type="EMBL" id="CDF91947.1"/>
    </source>
</evidence>
<proteinExistence type="predicted"/>
<accession>A0A8J2TCV4</accession>
<dbReference type="OrthoDB" id="4066282at2759"/>
<organism evidence="2 3">
    <name type="scientific">Zygosaccharomyces bailii (strain CLIB 213 / ATCC 58445 / CBS 680 / BCRC 21525 / NBRC 1098 / NCYC 1416 / NRRL Y-2227)</name>
    <dbReference type="NCBI Taxonomy" id="1333698"/>
    <lineage>
        <taxon>Eukaryota</taxon>
        <taxon>Fungi</taxon>
        <taxon>Dikarya</taxon>
        <taxon>Ascomycota</taxon>
        <taxon>Saccharomycotina</taxon>
        <taxon>Saccharomycetes</taxon>
        <taxon>Saccharomycetales</taxon>
        <taxon>Saccharomycetaceae</taxon>
        <taxon>Zygosaccharomyces</taxon>
    </lineage>
</organism>
<protein>
    <submittedName>
        <fullName evidence="2">ZYBA0S16-00672g1_1</fullName>
    </submittedName>
</protein>
<keyword evidence="3" id="KW-1185">Reference proteome</keyword>
<feature type="region of interest" description="Disordered" evidence="1">
    <location>
        <begin position="99"/>
        <end position="143"/>
    </location>
</feature>
<feature type="compositionally biased region" description="Polar residues" evidence="1">
    <location>
        <begin position="60"/>
        <end position="70"/>
    </location>
</feature>
<sequence>MADFGHSSASDTEKRSLLDPHLSVLELLEGPSEACSSKAAAQDVQSQLKSQPQLQQQHQTGNGVSQENNSISQSWQTIHRNDQYLSVIPERSSSQITAAGILSSSDTSEEEADIGASPSASHQHLQQGQQNPLPQHGETLKQPTSLGDYHALNIEMPFILQDNQDNRNEEDDNVTITKSLTSSNSFVMPKLSLSQRTQKFRIMVLGRPGSKFYQSIPKRYQSLFELPRSHDPAEFGQYTGILVIFQELKEMVSLLNRVCQCNPSRPIIPVCQPGQRQQVRNLLESLLKNRLISLLYPPVVANNQSDLLSMFRFLQELSQTLSDNSGTDDDDSDSEDRKFRRYSQRKKKKFLEASERTRPRKKRERRDKVHRWVLWGISLTLGVGVGYYVSHFVSSAWVSLTTGALGPVDPRSANKGMFIFGGQEVKVGDLDMDSENPFGHAMFLFKQALKQCNWAVKHFLSRHFSCVEQFGPANCLEWPSSEDHANRVLTLGCVML</sequence>
<gene>
    <name evidence="2" type="ORF">BN860_00672g</name>
</gene>
<evidence type="ECO:0000256" key="1">
    <source>
        <dbReference type="SAM" id="MobiDB-lite"/>
    </source>
</evidence>
<feature type="compositionally biased region" description="Polar residues" evidence="1">
    <location>
        <begin position="118"/>
        <end position="133"/>
    </location>
</feature>